<dbReference type="InterPro" id="IPR037522">
    <property type="entry name" value="HD_GYP_dom"/>
</dbReference>
<feature type="domain" description="HD" evidence="1">
    <location>
        <begin position="257"/>
        <end position="379"/>
    </location>
</feature>
<dbReference type="AlphaFoldDB" id="A0A8S0XA45"/>
<dbReference type="Proteomes" id="UP000836597">
    <property type="component" value="Chromosome"/>
</dbReference>
<dbReference type="InterPro" id="IPR006674">
    <property type="entry name" value="HD_domain"/>
</dbReference>
<organism evidence="3">
    <name type="scientific">Acididesulfobacillus acetoxydans</name>
    <dbReference type="NCBI Taxonomy" id="1561005"/>
    <lineage>
        <taxon>Bacteria</taxon>
        <taxon>Bacillati</taxon>
        <taxon>Bacillota</taxon>
        <taxon>Clostridia</taxon>
        <taxon>Eubacteriales</taxon>
        <taxon>Peptococcaceae</taxon>
        <taxon>Acididesulfobacillus</taxon>
    </lineage>
</organism>
<dbReference type="PROSITE" id="PS51832">
    <property type="entry name" value="HD_GYP"/>
    <property type="match status" value="1"/>
</dbReference>
<dbReference type="EMBL" id="CDGJ01000122">
    <property type="protein sequence ID" value="CEJ09275.1"/>
    <property type="molecule type" value="Genomic_DNA"/>
</dbReference>
<dbReference type="Proteomes" id="UP001071230">
    <property type="component" value="Unassembled WGS sequence"/>
</dbReference>
<dbReference type="PANTHER" id="PTHR43155">
    <property type="entry name" value="CYCLIC DI-GMP PHOSPHODIESTERASE PA4108-RELATED"/>
    <property type="match status" value="1"/>
</dbReference>
<dbReference type="KEGG" id="aacx:DEACI_0122"/>
<reference evidence="4" key="1">
    <citation type="submission" date="2014-11" db="EMBL/GenBank/DDBJ databases">
        <authorList>
            <person name="Hornung B.V."/>
        </authorList>
    </citation>
    <scope>NUCLEOTIDE SEQUENCE</scope>
    <source>
        <strain evidence="4">INE</strain>
    </source>
</reference>
<dbReference type="Gene3D" id="1.10.3210.10">
    <property type="entry name" value="Hypothetical protein af1432"/>
    <property type="match status" value="2"/>
</dbReference>
<protein>
    <submittedName>
        <fullName evidence="3">HD/PDEase domain protein</fullName>
    </submittedName>
    <submittedName>
        <fullName evidence="4">HDIG domain protein</fullName>
    </submittedName>
</protein>
<dbReference type="EMBL" id="LR746496">
    <property type="protein sequence ID" value="CAA7599496.1"/>
    <property type="molecule type" value="Genomic_DNA"/>
</dbReference>
<dbReference type="CDD" id="cd00077">
    <property type="entry name" value="HDc"/>
    <property type="match status" value="2"/>
</dbReference>
<dbReference type="InterPro" id="IPR003607">
    <property type="entry name" value="HD/PDEase_dom"/>
</dbReference>
<dbReference type="Pfam" id="PF01966">
    <property type="entry name" value="HD"/>
    <property type="match status" value="1"/>
</dbReference>
<accession>A0A8S0XA45</accession>
<feature type="domain" description="HD-GYP" evidence="2">
    <location>
        <begin position="235"/>
        <end position="419"/>
    </location>
</feature>
<dbReference type="PANTHER" id="PTHR43155:SF1">
    <property type="entry name" value="3'3'-CGAMP-SPECIFIC PHOSPHODIESTERASE 1"/>
    <property type="match status" value="1"/>
</dbReference>
<name>A0A8S0XA45_9FIRM</name>
<evidence type="ECO:0000259" key="2">
    <source>
        <dbReference type="PROSITE" id="PS51832"/>
    </source>
</evidence>
<gene>
    <name evidence="3" type="ORF">DEACI_0122</name>
    <name evidence="4" type="ORF">DEACI_3759</name>
</gene>
<dbReference type="InterPro" id="IPR006675">
    <property type="entry name" value="HDIG_dom"/>
</dbReference>
<evidence type="ECO:0000313" key="4">
    <source>
        <dbReference type="EMBL" id="CEJ09275.1"/>
    </source>
</evidence>
<reference evidence="3" key="2">
    <citation type="submission" date="2020-01" db="EMBL/GenBank/DDBJ databases">
        <authorList>
            <person name="Hornung B."/>
        </authorList>
    </citation>
    <scope>NUCLEOTIDE SEQUENCE</scope>
    <source>
        <strain evidence="3">PacBioINE</strain>
    </source>
</reference>
<dbReference type="SMART" id="SM00471">
    <property type="entry name" value="HDc"/>
    <property type="match status" value="2"/>
</dbReference>
<keyword evidence="5" id="KW-1185">Reference proteome</keyword>
<evidence type="ECO:0000313" key="5">
    <source>
        <dbReference type="Proteomes" id="UP001071230"/>
    </source>
</evidence>
<dbReference type="PROSITE" id="PS51831">
    <property type="entry name" value="HD"/>
    <property type="match status" value="1"/>
</dbReference>
<evidence type="ECO:0000313" key="3">
    <source>
        <dbReference type="EMBL" id="CAA7599496.1"/>
    </source>
</evidence>
<dbReference type="Pfam" id="PF13487">
    <property type="entry name" value="HD_5"/>
    <property type="match status" value="1"/>
</dbReference>
<dbReference type="NCBIfam" id="TIGR00277">
    <property type="entry name" value="HDIG"/>
    <property type="match status" value="1"/>
</dbReference>
<evidence type="ECO:0000259" key="1">
    <source>
        <dbReference type="PROSITE" id="PS51831"/>
    </source>
</evidence>
<proteinExistence type="predicted"/>
<dbReference type="SUPFAM" id="SSF109604">
    <property type="entry name" value="HD-domain/PDEase-like"/>
    <property type="match status" value="2"/>
</dbReference>
<sequence length="419" mass="46102">MNMDTENRGLENTSEEAFQVRRLWAFSRALDLALVDEEIGRGFLLPIGKRHGERVGYMALGLGRELGLTRKALTHVTVAGLLHDIGAVGGFRRYHGDPRLMVEHCLLGERLVGRFPAGESLAPAVRFHHEAPDPAWGALGAAAEQVPLAARILALADRVDVRLKRGVLTGREREDVIRWVQSASGSQLYPEAATAFLRLAEREAFWLDLEQPDLLQICLGVLFPGSELAAGAKLETGFTDYLALTFADLIDQKSEFTSRHSQAVAETALQLARGLGWGDEACYEMKVAGLLHDLGKLAVPRKILDKQGFLDPAEIAVIRTHTYYTYRLLSEAGFPNRLVQWAAYHHERLDGTGYPFALGAGELSAGSRLMTIADIFTALTEDRPYRKALTPGEAFELMRKGAGKSLDSDLMERAAKVLT</sequence>